<accession>A0A0A9C4I0</accession>
<organism evidence="2">
    <name type="scientific">Arundo donax</name>
    <name type="common">Giant reed</name>
    <name type="synonym">Donax arundinaceus</name>
    <dbReference type="NCBI Taxonomy" id="35708"/>
    <lineage>
        <taxon>Eukaryota</taxon>
        <taxon>Viridiplantae</taxon>
        <taxon>Streptophyta</taxon>
        <taxon>Embryophyta</taxon>
        <taxon>Tracheophyta</taxon>
        <taxon>Spermatophyta</taxon>
        <taxon>Magnoliopsida</taxon>
        <taxon>Liliopsida</taxon>
        <taxon>Poales</taxon>
        <taxon>Poaceae</taxon>
        <taxon>PACMAD clade</taxon>
        <taxon>Arundinoideae</taxon>
        <taxon>Arundineae</taxon>
        <taxon>Arundo</taxon>
    </lineage>
</organism>
<reference evidence="2" key="2">
    <citation type="journal article" date="2015" name="Data Brief">
        <title>Shoot transcriptome of the giant reed, Arundo donax.</title>
        <authorList>
            <person name="Barrero R.A."/>
            <person name="Guerrero F.D."/>
            <person name="Moolhuijzen P."/>
            <person name="Goolsby J.A."/>
            <person name="Tidwell J."/>
            <person name="Bellgard S.E."/>
            <person name="Bellgard M.I."/>
        </authorList>
    </citation>
    <scope>NUCLEOTIDE SEQUENCE</scope>
    <source>
        <tissue evidence="2">Shoot tissue taken approximately 20 cm above the soil surface</tissue>
    </source>
</reference>
<evidence type="ECO:0000256" key="1">
    <source>
        <dbReference type="SAM" id="MobiDB-lite"/>
    </source>
</evidence>
<dbReference type="EMBL" id="GBRH01229595">
    <property type="protein sequence ID" value="JAD68300.1"/>
    <property type="molecule type" value="Transcribed_RNA"/>
</dbReference>
<protein>
    <submittedName>
        <fullName evidence="2">Uncharacterized protein</fullName>
    </submittedName>
</protein>
<feature type="region of interest" description="Disordered" evidence="1">
    <location>
        <begin position="1"/>
        <end position="28"/>
    </location>
</feature>
<evidence type="ECO:0000313" key="2">
    <source>
        <dbReference type="EMBL" id="JAD68300.1"/>
    </source>
</evidence>
<reference evidence="2" key="1">
    <citation type="submission" date="2014-09" db="EMBL/GenBank/DDBJ databases">
        <authorList>
            <person name="Magalhaes I.L.F."/>
            <person name="Oliveira U."/>
            <person name="Santos F.R."/>
            <person name="Vidigal T.H.D.A."/>
            <person name="Brescovit A.D."/>
            <person name="Santos A.J."/>
        </authorList>
    </citation>
    <scope>NUCLEOTIDE SEQUENCE</scope>
    <source>
        <tissue evidence="2">Shoot tissue taken approximately 20 cm above the soil surface</tissue>
    </source>
</reference>
<dbReference type="AlphaFoldDB" id="A0A0A9C4I0"/>
<sequence>MASAADRKKQRRKTMSLPPDRTSGPTNE</sequence>
<proteinExistence type="predicted"/>
<name>A0A0A9C4I0_ARUDO</name>